<evidence type="ECO:0000313" key="3">
    <source>
        <dbReference type="EMBL" id="MDN3710315.1"/>
    </source>
</evidence>
<evidence type="ECO:0000313" key="2">
    <source>
        <dbReference type="EMBL" id="MDN3706533.1"/>
    </source>
</evidence>
<comment type="caution">
    <text evidence="3">The sequence shown here is derived from an EMBL/GenBank/DDBJ whole genome shotgun (WGS) entry which is preliminary data.</text>
</comment>
<name>A0ABT8D0F8_9FLAO</name>
<reference evidence="3" key="1">
    <citation type="journal article" date="2014" name="Int. J. Syst. Evol. Microbiol.">
        <title>Complete genome of a new Firmicutes species belonging to the dominant human colonic microbiota ('Ruminococcus bicirculans') reveals two chromosomes and a selective capacity to utilize plant glucans.</title>
        <authorList>
            <consortium name="NISC Comparative Sequencing Program"/>
            <person name="Wegmann U."/>
            <person name="Louis P."/>
            <person name="Goesmann A."/>
            <person name="Henrissat B."/>
            <person name="Duncan S.H."/>
            <person name="Flint H.J."/>
        </authorList>
    </citation>
    <scope>NUCLEOTIDE SEQUENCE</scope>
    <source>
        <strain evidence="3">CECT 7184</strain>
    </source>
</reference>
<dbReference type="EMBL" id="JAUFQU010000084">
    <property type="protein sequence ID" value="MDN3710351.1"/>
    <property type="molecule type" value="Genomic_DNA"/>
</dbReference>
<organism evidence="3 5">
    <name type="scientific">Paenimyroides ceti</name>
    <dbReference type="NCBI Taxonomy" id="395087"/>
    <lineage>
        <taxon>Bacteria</taxon>
        <taxon>Pseudomonadati</taxon>
        <taxon>Bacteroidota</taxon>
        <taxon>Flavobacteriia</taxon>
        <taxon>Flavobacteriales</taxon>
        <taxon>Flavobacteriaceae</taxon>
        <taxon>Paenimyroides</taxon>
    </lineage>
</organism>
<reference evidence="3" key="3">
    <citation type="submission" date="2023-06" db="EMBL/GenBank/DDBJ databases">
        <authorList>
            <person name="Lucena T."/>
            <person name="Sun Q."/>
        </authorList>
    </citation>
    <scope>NUCLEOTIDE SEQUENCE</scope>
    <source>
        <strain evidence="3">CECT 7184</strain>
    </source>
</reference>
<feature type="transmembrane region" description="Helical" evidence="1">
    <location>
        <begin position="6"/>
        <end position="23"/>
    </location>
</feature>
<evidence type="ECO:0000256" key="1">
    <source>
        <dbReference type="SAM" id="Phobius"/>
    </source>
</evidence>
<evidence type="ECO:0000313" key="4">
    <source>
        <dbReference type="EMBL" id="MDN3710351.1"/>
    </source>
</evidence>
<evidence type="ECO:0000313" key="5">
    <source>
        <dbReference type="Proteomes" id="UP001242368"/>
    </source>
</evidence>
<dbReference type="EMBL" id="JAUFQU010000001">
    <property type="protein sequence ID" value="MDN3706533.1"/>
    <property type="molecule type" value="Genomic_DNA"/>
</dbReference>
<accession>A0ABT8D0F8</accession>
<keyword evidence="1" id="KW-1133">Transmembrane helix</keyword>
<keyword evidence="1" id="KW-0812">Transmembrane</keyword>
<sequence>MMKQQYLIIGIIIIAIIAFFTWTKLKNQTPKPDTDTRRPSEKYFPKNKIMNDKIVIIEDIDESDAKKIIKEFCNSYNKETFQVIPVLSKLSDKEFAVTFPYDIQFEFLCYFINYVNYPMGFDRHFKTVGWTTTKPNDTWITDKSVNKKVMLFVSDFDTEYDNVFMTTDDNIGYKLGFAMGEEKQLLNNPEKRYNNQPITIDELINKEQTEFK</sequence>
<reference evidence="5" key="2">
    <citation type="journal article" date="2019" name="Int. J. Syst. Evol. Microbiol.">
        <title>The Global Catalogue of Microorganisms (GCM) 10K type strain sequencing project: providing services to taxonomists for standard genome sequencing and annotation.</title>
        <authorList>
            <consortium name="The Broad Institute Genomics Platform"/>
            <consortium name="The Broad Institute Genome Sequencing Center for Infectious Disease"/>
            <person name="Wu L."/>
            <person name="Ma J."/>
        </authorList>
    </citation>
    <scope>NUCLEOTIDE SEQUENCE [LARGE SCALE GENOMIC DNA]</scope>
    <source>
        <strain evidence="5">CECT 7184</strain>
    </source>
</reference>
<dbReference type="EMBL" id="JAUFQU010000083">
    <property type="protein sequence ID" value="MDN3710315.1"/>
    <property type="molecule type" value="Genomic_DNA"/>
</dbReference>
<protein>
    <submittedName>
        <fullName evidence="3">Uncharacterized protein</fullName>
    </submittedName>
</protein>
<dbReference type="Proteomes" id="UP001242368">
    <property type="component" value="Unassembled WGS sequence"/>
</dbReference>
<gene>
    <name evidence="2" type="ORF">QW060_05250</name>
    <name evidence="3" type="ORF">QW060_26160</name>
    <name evidence="4" type="ORF">QW060_26345</name>
</gene>
<dbReference type="RefSeq" id="WP_290362602.1">
    <property type="nucleotide sequence ID" value="NZ_JAUFQU010000001.1"/>
</dbReference>
<keyword evidence="1" id="KW-0472">Membrane</keyword>
<proteinExistence type="predicted"/>
<keyword evidence="5" id="KW-1185">Reference proteome</keyword>